<evidence type="ECO:0000313" key="4">
    <source>
        <dbReference type="EMBL" id="ANC76556.1"/>
    </source>
</evidence>
<dbReference type="Pfam" id="PF00293">
    <property type="entry name" value="NUDIX"/>
    <property type="match status" value="1"/>
</dbReference>
<evidence type="ECO:0000313" key="5">
    <source>
        <dbReference type="Proteomes" id="UP000076623"/>
    </source>
</evidence>
<organism evidence="4 5">
    <name type="scientific">Fictibacillus phosphorivorans</name>
    <dbReference type="NCBI Taxonomy" id="1221500"/>
    <lineage>
        <taxon>Bacteria</taxon>
        <taxon>Bacillati</taxon>
        <taxon>Bacillota</taxon>
        <taxon>Bacilli</taxon>
        <taxon>Bacillales</taxon>
        <taxon>Fictibacillaceae</taxon>
        <taxon>Fictibacillus</taxon>
    </lineage>
</organism>
<comment type="similarity">
    <text evidence="1">Belongs to the Nudix hydrolase family.</text>
</comment>
<keyword evidence="2" id="KW-0378">Hydrolase</keyword>
<dbReference type="PROSITE" id="PS00893">
    <property type="entry name" value="NUDIX_BOX"/>
    <property type="match status" value="1"/>
</dbReference>
<evidence type="ECO:0000256" key="2">
    <source>
        <dbReference type="ARBA" id="ARBA00022801"/>
    </source>
</evidence>
<dbReference type="Proteomes" id="UP000076623">
    <property type="component" value="Chromosome"/>
</dbReference>
<proteinExistence type="inferred from homology"/>
<evidence type="ECO:0000259" key="3">
    <source>
        <dbReference type="PROSITE" id="PS51462"/>
    </source>
</evidence>
<name>A0A160IL33_9BACL</name>
<dbReference type="Gene3D" id="3.90.79.10">
    <property type="entry name" value="Nucleoside Triphosphate Pyrophosphohydrolase"/>
    <property type="match status" value="1"/>
</dbReference>
<reference evidence="4 5" key="1">
    <citation type="submission" date="2016-04" db="EMBL/GenBank/DDBJ databases">
        <title>Complete genome sequence of Fictibacillus phosphorivorans G25-29, a strain toxic to nematodes.</title>
        <authorList>
            <person name="Zheng Z."/>
        </authorList>
    </citation>
    <scope>NUCLEOTIDE SEQUENCE [LARGE SCALE GENOMIC DNA]</scope>
    <source>
        <strain evidence="4 5">G25-29</strain>
    </source>
</reference>
<dbReference type="AlphaFoldDB" id="A0A160IL33"/>
<evidence type="ECO:0000256" key="1">
    <source>
        <dbReference type="ARBA" id="ARBA00005582"/>
    </source>
</evidence>
<keyword evidence="5" id="KW-1185">Reference proteome</keyword>
<accession>A0A160IL33</accession>
<sequence length="164" mass="19111">MHKHRGIYCICLNESRELLVIEKNGGPYKNRLDLPGGTPNDGESEYETVIREVLEETGYMVIKGMKLGERCYELPWNYKEWTRSQHSAVFFDCRIDIHSQSAIADIPDQDSSGARWIPISDLKKEWCSPLVWEAAQYALTKRIPSEMKIYETWRVQKIPLYPIT</sequence>
<dbReference type="SUPFAM" id="SSF55811">
    <property type="entry name" value="Nudix"/>
    <property type="match status" value="1"/>
</dbReference>
<dbReference type="PANTHER" id="PTHR43736">
    <property type="entry name" value="ADP-RIBOSE PYROPHOSPHATASE"/>
    <property type="match status" value="1"/>
</dbReference>
<feature type="domain" description="Nudix hydrolase" evidence="3">
    <location>
        <begin position="2"/>
        <end position="140"/>
    </location>
</feature>
<gene>
    <name evidence="4" type="ORF">ABE65_006975</name>
</gene>
<dbReference type="RefSeq" id="WP_066392854.1">
    <property type="nucleotide sequence ID" value="NZ_CP015378.1"/>
</dbReference>
<dbReference type="PROSITE" id="PS51462">
    <property type="entry name" value="NUDIX"/>
    <property type="match status" value="1"/>
</dbReference>
<dbReference type="STRING" id="1221500.ABE65_006975"/>
<dbReference type="InterPro" id="IPR015797">
    <property type="entry name" value="NUDIX_hydrolase-like_dom_sf"/>
</dbReference>
<dbReference type="PANTHER" id="PTHR43736:SF1">
    <property type="entry name" value="DIHYDRONEOPTERIN TRIPHOSPHATE DIPHOSPHATASE"/>
    <property type="match status" value="1"/>
</dbReference>
<dbReference type="EMBL" id="CP015378">
    <property type="protein sequence ID" value="ANC76556.1"/>
    <property type="molecule type" value="Genomic_DNA"/>
</dbReference>
<dbReference type="GO" id="GO:0016787">
    <property type="term" value="F:hydrolase activity"/>
    <property type="evidence" value="ECO:0007669"/>
    <property type="project" value="UniProtKB-KW"/>
</dbReference>
<dbReference type="InterPro" id="IPR020084">
    <property type="entry name" value="NUDIX_hydrolase_CS"/>
</dbReference>
<protein>
    <recommendedName>
        <fullName evidence="3">Nudix hydrolase domain-containing protein</fullName>
    </recommendedName>
</protein>
<dbReference type="InterPro" id="IPR000086">
    <property type="entry name" value="NUDIX_hydrolase_dom"/>
</dbReference>
<dbReference type="KEGG" id="fpn:ABE65_006975"/>